<feature type="region of interest" description="Disordered" evidence="2">
    <location>
        <begin position="84"/>
        <end position="103"/>
    </location>
</feature>
<dbReference type="EMBL" id="CM007387">
    <property type="protein sequence ID" value="ONK65513.1"/>
    <property type="molecule type" value="Genomic_DNA"/>
</dbReference>
<dbReference type="InterPro" id="IPR007608">
    <property type="entry name" value="Senescence_reg_S40"/>
</dbReference>
<evidence type="ECO:0008006" key="5">
    <source>
        <dbReference type="Google" id="ProtNLM"/>
    </source>
</evidence>
<organism evidence="3 4">
    <name type="scientific">Asparagus officinalis</name>
    <name type="common">Garden asparagus</name>
    <dbReference type="NCBI Taxonomy" id="4686"/>
    <lineage>
        <taxon>Eukaryota</taxon>
        <taxon>Viridiplantae</taxon>
        <taxon>Streptophyta</taxon>
        <taxon>Embryophyta</taxon>
        <taxon>Tracheophyta</taxon>
        <taxon>Spermatophyta</taxon>
        <taxon>Magnoliopsida</taxon>
        <taxon>Liliopsida</taxon>
        <taxon>Asparagales</taxon>
        <taxon>Asparagaceae</taxon>
        <taxon>Asparagoideae</taxon>
        <taxon>Asparagus</taxon>
    </lineage>
</organism>
<dbReference type="OrthoDB" id="1917735at2759"/>
<protein>
    <recommendedName>
        <fullName evidence="5">Senescence regulator S40</fullName>
    </recommendedName>
</protein>
<feature type="compositionally biased region" description="Acidic residues" evidence="2">
    <location>
        <begin position="86"/>
        <end position="100"/>
    </location>
</feature>
<proteinExistence type="inferred from homology"/>
<dbReference type="Gramene" id="ONK65513">
    <property type="protein sequence ID" value="ONK65513"/>
    <property type="gene ID" value="A4U43_C07F37880"/>
</dbReference>
<dbReference type="PANTHER" id="PTHR33083:SF103">
    <property type="entry name" value="SENESCENCE REGULATOR"/>
    <property type="match status" value="1"/>
</dbReference>
<evidence type="ECO:0000256" key="1">
    <source>
        <dbReference type="ARBA" id="ARBA00034773"/>
    </source>
</evidence>
<feature type="region of interest" description="Disordered" evidence="2">
    <location>
        <begin position="19"/>
        <end position="73"/>
    </location>
</feature>
<reference evidence="4" key="1">
    <citation type="journal article" date="2017" name="Nat. Commun.">
        <title>The asparagus genome sheds light on the origin and evolution of a young Y chromosome.</title>
        <authorList>
            <person name="Harkess A."/>
            <person name="Zhou J."/>
            <person name="Xu C."/>
            <person name="Bowers J.E."/>
            <person name="Van der Hulst R."/>
            <person name="Ayyampalayam S."/>
            <person name="Mercati F."/>
            <person name="Riccardi P."/>
            <person name="McKain M.R."/>
            <person name="Kakrana A."/>
            <person name="Tang H."/>
            <person name="Ray J."/>
            <person name="Groenendijk J."/>
            <person name="Arikit S."/>
            <person name="Mathioni S.M."/>
            <person name="Nakano M."/>
            <person name="Shan H."/>
            <person name="Telgmann-Rauber A."/>
            <person name="Kanno A."/>
            <person name="Yue Z."/>
            <person name="Chen H."/>
            <person name="Li W."/>
            <person name="Chen Y."/>
            <person name="Xu X."/>
            <person name="Zhang Y."/>
            <person name="Luo S."/>
            <person name="Chen H."/>
            <person name="Gao J."/>
            <person name="Mao Z."/>
            <person name="Pires J.C."/>
            <person name="Luo M."/>
            <person name="Kudrna D."/>
            <person name="Wing R.A."/>
            <person name="Meyers B.C."/>
            <person name="Yi K."/>
            <person name="Kong H."/>
            <person name="Lavrijsen P."/>
            <person name="Sunseri F."/>
            <person name="Falavigna A."/>
            <person name="Ye Y."/>
            <person name="Leebens-Mack J.H."/>
            <person name="Chen G."/>
        </authorList>
    </citation>
    <scope>NUCLEOTIDE SEQUENCE [LARGE SCALE GENOMIC DNA]</scope>
    <source>
        <strain evidence="4">cv. DH0086</strain>
    </source>
</reference>
<dbReference type="GO" id="GO:0010150">
    <property type="term" value="P:leaf senescence"/>
    <property type="evidence" value="ECO:0007669"/>
    <property type="project" value="UniProtKB-ARBA"/>
</dbReference>
<comment type="similarity">
    <text evidence="1">Belongs to the senescence regulator S40 family.</text>
</comment>
<gene>
    <name evidence="3" type="ORF">A4U43_C07F37880</name>
</gene>
<dbReference type="Proteomes" id="UP000243459">
    <property type="component" value="Chromosome 7"/>
</dbReference>
<evidence type="ECO:0000313" key="3">
    <source>
        <dbReference type="EMBL" id="ONK65513.1"/>
    </source>
</evidence>
<dbReference type="Pfam" id="PF04520">
    <property type="entry name" value="Senescence_reg"/>
    <property type="match status" value="1"/>
</dbReference>
<accession>A0A5P1EID6</accession>
<dbReference type="AlphaFoldDB" id="A0A5P1EID6"/>
<dbReference type="OMA" id="ADWGGFL"/>
<dbReference type="PANTHER" id="PTHR33083">
    <property type="entry name" value="EXPRESSED PROTEIN"/>
    <property type="match status" value="1"/>
</dbReference>
<sequence length="150" mass="16828">MADGDFEEEEVWSFVKERKHEGGRGRSFLVSSSPSPSCSFKRIPSSSRLIPRANGNAEENGTREQRQSAPVDIPDWPKIYRYATVTEEDDGNGNDDDDDDRLPPHEWIAKKLARSRITSFSVCEGAGRTLKGRDQRKVRNAVLTGTGFLE</sequence>
<name>A0A5P1EID6_ASPOF</name>
<evidence type="ECO:0000256" key="2">
    <source>
        <dbReference type="SAM" id="MobiDB-lite"/>
    </source>
</evidence>
<evidence type="ECO:0000313" key="4">
    <source>
        <dbReference type="Proteomes" id="UP000243459"/>
    </source>
</evidence>
<keyword evidence="4" id="KW-1185">Reference proteome</keyword>